<reference evidence="10" key="1">
    <citation type="submission" date="2020-07" db="EMBL/GenBank/DDBJ databases">
        <authorList>
            <person name="Nieuwenhuis M."/>
            <person name="Van De Peppel L.J.J."/>
        </authorList>
    </citation>
    <scope>NUCLEOTIDE SEQUENCE</scope>
    <source>
        <strain evidence="10">AP01</strain>
        <tissue evidence="10">Mycelium</tissue>
    </source>
</reference>
<evidence type="ECO:0000313" key="10">
    <source>
        <dbReference type="EMBL" id="KAG5645822.1"/>
    </source>
</evidence>
<keyword evidence="4" id="KW-0249">Electron transport</keyword>
<feature type="region of interest" description="Disordered" evidence="7">
    <location>
        <begin position="65"/>
        <end position="96"/>
    </location>
</feature>
<comment type="caution">
    <text evidence="10">The sequence shown here is derived from an EMBL/GenBank/DDBJ whole genome shotgun (WGS) entry which is preliminary data.</text>
</comment>
<dbReference type="Proteomes" id="UP000775547">
    <property type="component" value="Unassembled WGS sequence"/>
</dbReference>
<dbReference type="AlphaFoldDB" id="A0A9P7GF23"/>
<feature type="transmembrane region" description="Helical" evidence="8">
    <location>
        <begin position="266"/>
        <end position="287"/>
    </location>
</feature>
<comment type="subcellular location">
    <subcellularLocation>
        <location evidence="1">Membrane</location>
    </subcellularLocation>
</comment>
<feature type="transmembrane region" description="Helical" evidence="8">
    <location>
        <begin position="188"/>
        <end position="208"/>
    </location>
</feature>
<gene>
    <name evidence="10" type="ORF">DXG03_005163</name>
</gene>
<feature type="transmembrane region" description="Helical" evidence="8">
    <location>
        <begin position="159"/>
        <end position="176"/>
    </location>
</feature>
<dbReference type="CDD" id="cd08760">
    <property type="entry name" value="Cyt_b561_FRRS1_like"/>
    <property type="match status" value="1"/>
</dbReference>
<evidence type="ECO:0000256" key="5">
    <source>
        <dbReference type="ARBA" id="ARBA00022989"/>
    </source>
</evidence>
<accession>A0A9P7GF23</accession>
<organism evidence="10 11">
    <name type="scientific">Asterophora parasitica</name>
    <dbReference type="NCBI Taxonomy" id="117018"/>
    <lineage>
        <taxon>Eukaryota</taxon>
        <taxon>Fungi</taxon>
        <taxon>Dikarya</taxon>
        <taxon>Basidiomycota</taxon>
        <taxon>Agaricomycotina</taxon>
        <taxon>Agaricomycetes</taxon>
        <taxon>Agaricomycetidae</taxon>
        <taxon>Agaricales</taxon>
        <taxon>Tricholomatineae</taxon>
        <taxon>Lyophyllaceae</taxon>
        <taxon>Asterophora</taxon>
    </lineage>
</organism>
<feature type="transmembrane region" description="Helical" evidence="8">
    <location>
        <begin position="114"/>
        <end position="138"/>
    </location>
</feature>
<dbReference type="EMBL" id="JABCKV010000031">
    <property type="protein sequence ID" value="KAG5645822.1"/>
    <property type="molecule type" value="Genomic_DNA"/>
</dbReference>
<dbReference type="Pfam" id="PF03188">
    <property type="entry name" value="Cytochrom_B561"/>
    <property type="match status" value="1"/>
</dbReference>
<evidence type="ECO:0000256" key="6">
    <source>
        <dbReference type="ARBA" id="ARBA00023136"/>
    </source>
</evidence>
<protein>
    <recommendedName>
        <fullName evidence="9">Cytochrome b561 domain-containing protein</fullName>
    </recommendedName>
</protein>
<feature type="compositionally biased region" description="Polar residues" evidence="7">
    <location>
        <begin position="69"/>
        <end position="88"/>
    </location>
</feature>
<feature type="transmembrane region" description="Helical" evidence="8">
    <location>
        <begin position="229"/>
        <end position="246"/>
    </location>
</feature>
<proteinExistence type="predicted"/>
<keyword evidence="11" id="KW-1185">Reference proteome</keyword>
<evidence type="ECO:0000256" key="3">
    <source>
        <dbReference type="ARBA" id="ARBA00022692"/>
    </source>
</evidence>
<evidence type="ECO:0000256" key="4">
    <source>
        <dbReference type="ARBA" id="ARBA00022982"/>
    </source>
</evidence>
<dbReference type="PANTHER" id="PTHR47797">
    <property type="entry name" value="DEHYDROGENASE, PUTATIVE (AFU_ORTHOLOGUE AFUA_8G05805)-RELATED"/>
    <property type="match status" value="1"/>
</dbReference>
<keyword evidence="6 8" id="KW-0472">Membrane</keyword>
<feature type="domain" description="Cytochrome b561" evidence="9">
    <location>
        <begin position="82"/>
        <end position="287"/>
    </location>
</feature>
<evidence type="ECO:0000256" key="7">
    <source>
        <dbReference type="SAM" id="MobiDB-lite"/>
    </source>
</evidence>
<dbReference type="PROSITE" id="PS50939">
    <property type="entry name" value="CYTOCHROME_B561"/>
    <property type="match status" value="1"/>
</dbReference>
<dbReference type="PANTHER" id="PTHR47797:SF3">
    <property type="entry name" value="CYTOCHROME B561 DOMAIN-CONTAINING PROTEIN"/>
    <property type="match status" value="1"/>
</dbReference>
<dbReference type="InterPro" id="IPR006593">
    <property type="entry name" value="Cyt_b561/ferric_Rdtase_TM"/>
</dbReference>
<sequence>MSMEGNPKALKTLAFSIPADQTFLSSQDPTEHLIWAYSKNRPEKSPQADISFHYRVGLMELKFGGNPANKPTNTDTSPNAESSSTESVEQPGPTLPNVLPFSTGTSYGVRKYKYIMIAHGVLVSFGFLVLLPAGSLIARWSRSFTPKWFKAHQTINMSFALPLITVGWILGPTSMYNRRAMHLSDTHHIGGVLLAFLYYLQITLGRYIHKRRANASPGISLPNHPPLNILHVALGLSIIVGAFAQTRSGFEEWKRATGAGITGWCYVLWKMGAAVTLLAYLAGTILLRRQFHQERQASDSCSGDYRALPPADVNVVLDAMDGGSPRKL</sequence>
<dbReference type="SMART" id="SM00665">
    <property type="entry name" value="B561"/>
    <property type="match status" value="1"/>
</dbReference>
<keyword evidence="5 8" id="KW-1133">Transmembrane helix</keyword>
<evidence type="ECO:0000256" key="1">
    <source>
        <dbReference type="ARBA" id="ARBA00004370"/>
    </source>
</evidence>
<keyword evidence="2" id="KW-0813">Transport</keyword>
<name>A0A9P7GF23_9AGAR</name>
<evidence type="ECO:0000313" key="11">
    <source>
        <dbReference type="Proteomes" id="UP000775547"/>
    </source>
</evidence>
<evidence type="ECO:0000259" key="9">
    <source>
        <dbReference type="PROSITE" id="PS50939"/>
    </source>
</evidence>
<dbReference type="GO" id="GO:0016020">
    <property type="term" value="C:membrane"/>
    <property type="evidence" value="ECO:0007669"/>
    <property type="project" value="UniProtKB-SubCell"/>
</dbReference>
<evidence type="ECO:0000256" key="2">
    <source>
        <dbReference type="ARBA" id="ARBA00022448"/>
    </source>
</evidence>
<keyword evidence="3 8" id="KW-0812">Transmembrane</keyword>
<reference evidence="10" key="2">
    <citation type="submission" date="2021-10" db="EMBL/GenBank/DDBJ databases">
        <title>Phylogenomics reveals ancestral predisposition of the termite-cultivated fungus Termitomyces towards a domesticated lifestyle.</title>
        <authorList>
            <person name="Auxier B."/>
            <person name="Grum-Grzhimaylo A."/>
            <person name="Cardenas M.E."/>
            <person name="Lodge J.D."/>
            <person name="Laessoe T."/>
            <person name="Pedersen O."/>
            <person name="Smith M.E."/>
            <person name="Kuyper T.W."/>
            <person name="Franco-Molano E.A."/>
            <person name="Baroni T.J."/>
            <person name="Aanen D.K."/>
        </authorList>
    </citation>
    <scope>NUCLEOTIDE SEQUENCE</scope>
    <source>
        <strain evidence="10">AP01</strain>
        <tissue evidence="10">Mycelium</tissue>
    </source>
</reference>
<dbReference type="OrthoDB" id="19261at2759"/>
<dbReference type="Gene3D" id="1.20.120.1770">
    <property type="match status" value="1"/>
</dbReference>
<evidence type="ECO:0000256" key="8">
    <source>
        <dbReference type="SAM" id="Phobius"/>
    </source>
</evidence>